<evidence type="ECO:0000313" key="2">
    <source>
        <dbReference type="Proteomes" id="UP000292985"/>
    </source>
</evidence>
<name>A0ABY0HUR6_CITAM</name>
<dbReference type="Proteomes" id="UP000292985">
    <property type="component" value="Unassembled WGS sequence"/>
</dbReference>
<dbReference type="EMBL" id="RCYA01000004">
    <property type="protein sequence ID" value="RYT43744.1"/>
    <property type="molecule type" value="Genomic_DNA"/>
</dbReference>
<gene>
    <name evidence="1" type="ORF">EAJ18_11760</name>
</gene>
<keyword evidence="2" id="KW-1185">Reference proteome</keyword>
<proteinExistence type="predicted"/>
<evidence type="ECO:0000313" key="1">
    <source>
        <dbReference type="EMBL" id="RYT43744.1"/>
    </source>
</evidence>
<protein>
    <submittedName>
        <fullName evidence="1">Uncharacterized protein</fullName>
    </submittedName>
</protein>
<accession>A0ABY0HUR6</accession>
<reference evidence="1 2" key="1">
    <citation type="journal article" date="2019" name="Science, e1252229">
        <title>Invertible promoters mediate bacterial phase variation, antibiotic resistance, and host adaptation in the gut.</title>
        <authorList>
            <person name="Jiang X."/>
            <person name="Hall A.B."/>
            <person name="Arthur T.D."/>
            <person name="Plichta D.R."/>
            <person name="Covington C.T."/>
            <person name="Poyet M."/>
            <person name="Crothers J."/>
            <person name="Moses P.L."/>
            <person name="Tolonen A.C."/>
            <person name="Vlamakis H."/>
            <person name="Alm E.J."/>
            <person name="Xavier R.J."/>
        </authorList>
    </citation>
    <scope>NUCLEOTIDE SEQUENCE [LARGE SCALE GENOMIC DNA]</scope>
    <source>
        <strain evidence="2">ca_0067</strain>
    </source>
</reference>
<organism evidence="1 2">
    <name type="scientific">Citrobacter amalonaticus</name>
    <dbReference type="NCBI Taxonomy" id="35703"/>
    <lineage>
        <taxon>Bacteria</taxon>
        <taxon>Pseudomonadati</taxon>
        <taxon>Pseudomonadota</taxon>
        <taxon>Gammaproteobacteria</taxon>
        <taxon>Enterobacterales</taxon>
        <taxon>Enterobacteriaceae</taxon>
        <taxon>Citrobacter</taxon>
    </lineage>
</organism>
<comment type="caution">
    <text evidence="1">The sequence shown here is derived from an EMBL/GenBank/DDBJ whole genome shotgun (WGS) entry which is preliminary data.</text>
</comment>
<sequence>MCLFLCGCFDTDIKRAVEANNSDNTAQQEEFRHMIMTNNISNYIPIFNGEKRSGRVGLLRVSVQQLRT</sequence>